<keyword evidence="1" id="KW-0175">Coiled coil</keyword>
<evidence type="ECO:0000313" key="3">
    <source>
        <dbReference type="Proteomes" id="UP000078551"/>
    </source>
</evidence>
<reference evidence="2 3" key="1">
    <citation type="submission" date="2015-11" db="EMBL/GenBank/DDBJ databases">
        <title>The limits of bacterial species coexistence and the symbiotic plasmid transference in sympatric Rhizobium populations.</title>
        <authorList>
            <person name="Perez-Carrascal O.M."/>
            <person name="VanInsberghe D."/>
            <person name="Juarez S."/>
            <person name="Polz M.F."/>
            <person name="Vinuesa P."/>
            <person name="Gonzalez V."/>
        </authorList>
    </citation>
    <scope>NUCLEOTIDE SEQUENCE [LARGE SCALE GENOMIC DNA]</scope>
    <source>
        <strain evidence="2 3">N771</strain>
        <plasmid evidence="2 3">pRphaN771a</plasmid>
    </source>
</reference>
<keyword evidence="2" id="KW-0614">Plasmid</keyword>
<sequence>MTKKLTISICRQIAKLSFKIEELKEDGVANEVSALEDKIGDIESDLESAIDQLNDDRDEALDEDGLTEAAMEKITKAFDAKIEKAKEAADRKIEKIRDEIEKTEELQSFLEDTMSTLITAAEELAGNMEYEFDAYAA</sequence>
<keyword evidence="3" id="KW-1185">Reference proteome</keyword>
<dbReference type="Proteomes" id="UP000078551">
    <property type="component" value="Plasmid pRphaN771a"/>
</dbReference>
<evidence type="ECO:0000256" key="1">
    <source>
        <dbReference type="SAM" id="Coils"/>
    </source>
</evidence>
<dbReference type="RefSeq" id="WP_064832729.1">
    <property type="nucleotide sequence ID" value="NZ_CP013569.1"/>
</dbReference>
<protein>
    <submittedName>
        <fullName evidence="2">Uncharacterized protein</fullName>
    </submittedName>
</protein>
<evidence type="ECO:0000313" key="2">
    <source>
        <dbReference type="EMBL" id="ANL87116.1"/>
    </source>
</evidence>
<organism evidence="2 3">
    <name type="scientific">Rhizobium phaseoli</name>
    <dbReference type="NCBI Taxonomy" id="396"/>
    <lineage>
        <taxon>Bacteria</taxon>
        <taxon>Pseudomonadati</taxon>
        <taxon>Pseudomonadota</taxon>
        <taxon>Alphaproteobacteria</taxon>
        <taxon>Hyphomicrobiales</taxon>
        <taxon>Rhizobiaceae</taxon>
        <taxon>Rhizobium/Agrobacterium group</taxon>
        <taxon>Rhizobium</taxon>
    </lineage>
</organism>
<geneLocation type="plasmid" evidence="2 3">
    <name>pRphaN771a</name>
</geneLocation>
<feature type="coiled-coil region" evidence="1">
    <location>
        <begin position="32"/>
        <end position="113"/>
    </location>
</feature>
<accession>A0ABN4QT64</accession>
<proteinExistence type="predicted"/>
<name>A0ABN4QT64_9HYPH</name>
<gene>
    <name evidence="2" type="ORF">AMC81_PA00095</name>
</gene>
<dbReference type="EMBL" id="CP013569">
    <property type="protein sequence ID" value="ANL87116.1"/>
    <property type="molecule type" value="Genomic_DNA"/>
</dbReference>